<dbReference type="AlphaFoldDB" id="A0AAV0W1R5"/>
<protein>
    <submittedName>
        <fullName evidence="1">Uncharacterized protein</fullName>
    </submittedName>
</protein>
<accession>A0AAV0W1R5</accession>
<evidence type="ECO:0000313" key="1">
    <source>
        <dbReference type="EMBL" id="CAI6349216.1"/>
    </source>
</evidence>
<gene>
    <name evidence="1" type="ORF">MEUPH1_LOCUS5805</name>
</gene>
<sequence length="203" mass="23365">MSESNTENVDKNNKENLENLKPTLQYTIFSEYDNEELLYPNEKLGILKRKLEIVRSRVDNTFKKNTSPLRRPMDNAPLHEVYKNVINKDSFTTLASILANENNVCSKTSTENEEIKSTESNIKSVCNDNANMQEFNKPLNIEKTNQINSQAINENAESLNVTNYDIKKNINITSNKNKQSPKKNIKKRKKVVSIDIKQNNKNV</sequence>
<reference evidence="1 2" key="1">
    <citation type="submission" date="2023-01" db="EMBL/GenBank/DDBJ databases">
        <authorList>
            <person name="Whitehead M."/>
        </authorList>
    </citation>
    <scope>NUCLEOTIDE SEQUENCE [LARGE SCALE GENOMIC DNA]</scope>
</reference>
<comment type="caution">
    <text evidence="1">The sequence shown here is derived from an EMBL/GenBank/DDBJ whole genome shotgun (WGS) entry which is preliminary data.</text>
</comment>
<organism evidence="1 2">
    <name type="scientific">Macrosiphum euphorbiae</name>
    <name type="common">potato aphid</name>
    <dbReference type="NCBI Taxonomy" id="13131"/>
    <lineage>
        <taxon>Eukaryota</taxon>
        <taxon>Metazoa</taxon>
        <taxon>Ecdysozoa</taxon>
        <taxon>Arthropoda</taxon>
        <taxon>Hexapoda</taxon>
        <taxon>Insecta</taxon>
        <taxon>Pterygota</taxon>
        <taxon>Neoptera</taxon>
        <taxon>Paraneoptera</taxon>
        <taxon>Hemiptera</taxon>
        <taxon>Sternorrhyncha</taxon>
        <taxon>Aphidomorpha</taxon>
        <taxon>Aphidoidea</taxon>
        <taxon>Aphididae</taxon>
        <taxon>Macrosiphini</taxon>
        <taxon>Macrosiphum</taxon>
    </lineage>
</organism>
<evidence type="ECO:0000313" key="2">
    <source>
        <dbReference type="Proteomes" id="UP001160148"/>
    </source>
</evidence>
<proteinExistence type="predicted"/>
<dbReference type="Proteomes" id="UP001160148">
    <property type="component" value="Unassembled WGS sequence"/>
</dbReference>
<keyword evidence="2" id="KW-1185">Reference proteome</keyword>
<dbReference type="EMBL" id="CARXXK010000001">
    <property type="protein sequence ID" value="CAI6349216.1"/>
    <property type="molecule type" value="Genomic_DNA"/>
</dbReference>
<name>A0AAV0W1R5_9HEMI</name>